<evidence type="ECO:0000313" key="2">
    <source>
        <dbReference type="EMBL" id="GAA4140454.1"/>
    </source>
</evidence>
<dbReference type="InterPro" id="IPR004360">
    <property type="entry name" value="Glyas_Fos-R_dOase_dom"/>
</dbReference>
<comment type="caution">
    <text evidence="2">The sequence shown here is derived from an EMBL/GenBank/DDBJ whole genome shotgun (WGS) entry which is preliminary data.</text>
</comment>
<organism evidence="2 3">
    <name type="scientific">Sphingobacterium kyonggiense</name>
    <dbReference type="NCBI Taxonomy" id="714075"/>
    <lineage>
        <taxon>Bacteria</taxon>
        <taxon>Pseudomonadati</taxon>
        <taxon>Bacteroidota</taxon>
        <taxon>Sphingobacteriia</taxon>
        <taxon>Sphingobacteriales</taxon>
        <taxon>Sphingobacteriaceae</taxon>
        <taxon>Sphingobacterium</taxon>
    </lineage>
</organism>
<evidence type="ECO:0000313" key="3">
    <source>
        <dbReference type="Proteomes" id="UP001500101"/>
    </source>
</evidence>
<reference evidence="3" key="1">
    <citation type="journal article" date="2019" name="Int. J. Syst. Evol. Microbiol.">
        <title>The Global Catalogue of Microorganisms (GCM) 10K type strain sequencing project: providing services to taxonomists for standard genome sequencing and annotation.</title>
        <authorList>
            <consortium name="The Broad Institute Genomics Platform"/>
            <consortium name="The Broad Institute Genome Sequencing Center for Infectious Disease"/>
            <person name="Wu L."/>
            <person name="Ma J."/>
        </authorList>
    </citation>
    <scope>NUCLEOTIDE SEQUENCE [LARGE SCALE GENOMIC DNA]</scope>
    <source>
        <strain evidence="3">JCM 16704</strain>
    </source>
</reference>
<keyword evidence="3" id="KW-1185">Reference proteome</keyword>
<feature type="domain" description="VOC" evidence="1">
    <location>
        <begin position="5"/>
        <end position="121"/>
    </location>
</feature>
<evidence type="ECO:0000259" key="1">
    <source>
        <dbReference type="PROSITE" id="PS51819"/>
    </source>
</evidence>
<gene>
    <name evidence="2" type="ORF">GCM10022216_19550</name>
</gene>
<dbReference type="Gene3D" id="3.10.180.10">
    <property type="entry name" value="2,3-Dihydroxybiphenyl 1,2-Dioxygenase, domain 1"/>
    <property type="match status" value="1"/>
</dbReference>
<dbReference type="Pfam" id="PF00903">
    <property type="entry name" value="Glyoxalase"/>
    <property type="match status" value="1"/>
</dbReference>
<protein>
    <recommendedName>
        <fullName evidence="1">VOC domain-containing protein</fullName>
    </recommendedName>
</protein>
<dbReference type="RefSeq" id="WP_344674514.1">
    <property type="nucleotide sequence ID" value="NZ_BAAAZI010000007.1"/>
</dbReference>
<dbReference type="PROSITE" id="PS51819">
    <property type="entry name" value="VOC"/>
    <property type="match status" value="1"/>
</dbReference>
<dbReference type="InterPro" id="IPR037523">
    <property type="entry name" value="VOC_core"/>
</dbReference>
<sequence>MEGAVLHGIRPILYTDRLEESVQFYRDVLGFELNEYNADWGWASLGCGMVEIMLSRPVGNKPFDGSMFTGSLYITCEAVEVIWMELKDQLEVVYSLEEFPWGMREFAVYDLNGYVIQFGEMVN</sequence>
<dbReference type="SUPFAM" id="SSF54593">
    <property type="entry name" value="Glyoxalase/Bleomycin resistance protein/Dihydroxybiphenyl dioxygenase"/>
    <property type="match status" value="1"/>
</dbReference>
<dbReference type="EMBL" id="BAAAZI010000007">
    <property type="protein sequence ID" value="GAA4140454.1"/>
    <property type="molecule type" value="Genomic_DNA"/>
</dbReference>
<name>A0ABP7YS75_9SPHI</name>
<dbReference type="InterPro" id="IPR029068">
    <property type="entry name" value="Glyas_Bleomycin-R_OHBP_Dase"/>
</dbReference>
<dbReference type="Proteomes" id="UP001500101">
    <property type="component" value="Unassembled WGS sequence"/>
</dbReference>
<accession>A0ABP7YS75</accession>
<proteinExistence type="predicted"/>